<protein>
    <submittedName>
        <fullName evidence="2">Oxidoreductase</fullName>
    </submittedName>
</protein>
<comment type="caution">
    <text evidence="2">The sequence shown here is derived from an EMBL/GenBank/DDBJ whole genome shotgun (WGS) entry which is preliminary data.</text>
</comment>
<dbReference type="Proteomes" id="UP000619041">
    <property type="component" value="Unassembled WGS sequence"/>
</dbReference>
<dbReference type="PANTHER" id="PTHR43943">
    <property type="entry name" value="DEHYDROGENASE/REDUCTASE (SDR FAMILY) MEMBER 4"/>
    <property type="match status" value="1"/>
</dbReference>
<dbReference type="InterPro" id="IPR002347">
    <property type="entry name" value="SDR_fam"/>
</dbReference>
<dbReference type="Gene3D" id="3.40.50.720">
    <property type="entry name" value="NAD(P)-binding Rossmann-like Domain"/>
    <property type="match status" value="1"/>
</dbReference>
<dbReference type="NCBIfam" id="NF005559">
    <property type="entry name" value="PRK07231.1"/>
    <property type="match status" value="1"/>
</dbReference>
<evidence type="ECO:0000313" key="2">
    <source>
        <dbReference type="EMBL" id="GGD89995.1"/>
    </source>
</evidence>
<dbReference type="PRINTS" id="PR00081">
    <property type="entry name" value="GDHRDH"/>
</dbReference>
<evidence type="ECO:0000256" key="1">
    <source>
        <dbReference type="ARBA" id="ARBA00006484"/>
    </source>
</evidence>
<organism evidence="2 3">
    <name type="scientific">Tsuneonella deserti</name>
    <dbReference type="NCBI Taxonomy" id="2035528"/>
    <lineage>
        <taxon>Bacteria</taxon>
        <taxon>Pseudomonadati</taxon>
        <taxon>Pseudomonadota</taxon>
        <taxon>Alphaproteobacteria</taxon>
        <taxon>Sphingomonadales</taxon>
        <taxon>Erythrobacteraceae</taxon>
        <taxon>Tsuneonella</taxon>
    </lineage>
</organism>
<accession>A0ABQ1S440</accession>
<evidence type="ECO:0000313" key="3">
    <source>
        <dbReference type="Proteomes" id="UP000619041"/>
    </source>
</evidence>
<keyword evidence="3" id="KW-1185">Reference proteome</keyword>
<dbReference type="SUPFAM" id="SSF51735">
    <property type="entry name" value="NAD(P)-binding Rossmann-fold domains"/>
    <property type="match status" value="1"/>
</dbReference>
<sequence length="255" mass="26618">MTDPFDLTGKVAVVTGSSRGIGRAIAEQLAARGARVVISSRKQDACEIVAQAINAKHGEGRAVAIAASISSKEALQDLVERTHAELGPIDILVCNAASNPHYGSLDTIDDAMFRKTLENNILSNHWLIQLALPDMRAKNDGAIVVISSIGGLRGSTVLGAYTITKAADIQLVRNYAVENGQHGIRVNGIAPGLVKTDFAKALYENPAAEKAAIERTPMGRLGVPDDIAGAAVFLSSPAASWLTGQTLVVDGGSTV</sequence>
<reference evidence="3" key="1">
    <citation type="journal article" date="2019" name="Int. J. Syst. Evol. Microbiol.">
        <title>The Global Catalogue of Microorganisms (GCM) 10K type strain sequencing project: providing services to taxonomists for standard genome sequencing and annotation.</title>
        <authorList>
            <consortium name="The Broad Institute Genomics Platform"/>
            <consortium name="The Broad Institute Genome Sequencing Center for Infectious Disease"/>
            <person name="Wu L."/>
            <person name="Ma J."/>
        </authorList>
    </citation>
    <scope>NUCLEOTIDE SEQUENCE [LARGE SCALE GENOMIC DNA]</scope>
    <source>
        <strain evidence="3">CGMCC 1.15959</strain>
    </source>
</reference>
<proteinExistence type="inferred from homology"/>
<dbReference type="InterPro" id="IPR036291">
    <property type="entry name" value="NAD(P)-bd_dom_sf"/>
</dbReference>
<dbReference type="RefSeq" id="WP_188643866.1">
    <property type="nucleotide sequence ID" value="NZ_BMKL01000001.1"/>
</dbReference>
<dbReference type="PROSITE" id="PS00061">
    <property type="entry name" value="ADH_SHORT"/>
    <property type="match status" value="1"/>
</dbReference>
<dbReference type="Pfam" id="PF13561">
    <property type="entry name" value="adh_short_C2"/>
    <property type="match status" value="1"/>
</dbReference>
<comment type="similarity">
    <text evidence="1">Belongs to the short-chain dehydrogenases/reductases (SDR) family.</text>
</comment>
<name>A0ABQ1S440_9SPHN</name>
<gene>
    <name evidence="2" type="ORF">GCM10011515_07020</name>
</gene>
<dbReference type="PANTHER" id="PTHR43943:SF2">
    <property type="entry name" value="DEHYDROGENASE_REDUCTASE 4"/>
    <property type="match status" value="1"/>
</dbReference>
<dbReference type="CDD" id="cd05233">
    <property type="entry name" value="SDR_c"/>
    <property type="match status" value="1"/>
</dbReference>
<dbReference type="EMBL" id="BMKL01000001">
    <property type="protein sequence ID" value="GGD89995.1"/>
    <property type="molecule type" value="Genomic_DNA"/>
</dbReference>
<dbReference type="InterPro" id="IPR020904">
    <property type="entry name" value="Sc_DH/Rdtase_CS"/>
</dbReference>